<keyword evidence="2" id="KW-0150">Chloroplast</keyword>
<feature type="transmembrane region" description="Helical" evidence="1">
    <location>
        <begin position="167"/>
        <end position="184"/>
    </location>
</feature>
<feature type="transmembrane region" description="Helical" evidence="1">
    <location>
        <begin position="35"/>
        <end position="55"/>
    </location>
</feature>
<feature type="transmembrane region" description="Helical" evidence="1">
    <location>
        <begin position="100"/>
        <end position="121"/>
    </location>
</feature>
<feature type="transmembrane region" description="Helical" evidence="1">
    <location>
        <begin position="204"/>
        <end position="224"/>
    </location>
</feature>
<protein>
    <submittedName>
        <fullName evidence="2">Hypothetical chloroplast RF1</fullName>
    </submittedName>
</protein>
<feature type="transmembrane region" description="Helical" evidence="1">
    <location>
        <begin position="133"/>
        <end position="155"/>
    </location>
</feature>
<evidence type="ECO:0000313" key="2">
    <source>
        <dbReference type="EMBL" id="AIT94451.1"/>
    </source>
</evidence>
<keyword evidence="2" id="KW-0934">Plastid</keyword>
<sequence>MSLVTAIKDYIDLINNVYDSLSDNFTFQHIFQQSFIYIYGSIKYLVYYLVSFQWLRDFCYLPLLVPQLSTSILKETFFLENPTAGFFTFLETPGYINNKFIIGLLNSFFLSLPISAAHIICARRLLIQGIPAGVAAGLGNILGQLWFLFCILFGLRLFVIPWFSIEPLSYVFGVFLTLTIIYDMSHERSLRVIDFSKKATLIKIFFLSFILSWTEQTCIFQYIGNITLSPEPTLLEIFSSTSELDFFIIHGNYLLGITIGSLFFTTFFGFCCLKLSNFLLKLSTLSYSKWINQLNTVLLTSVVAYTFTSAPFYGLDYLLLSPFGFVSQDKAFEKTIFLPTTLTDTNNMLGDNSSYKSLDTDIAPFDRGRYLKLDASDSFEELNYQGEYAWTARQDRRAVYRNDKFRKLILDFFQKTNQDAPKLENNTSLLINAKDSTIRNSKTLNREEKNDSNRILTHEERLPVEMLEEDLIKNSTVDSNRILTLPSKMVEDASMQNGRTDLSDLEEIDENTDSEQPSFYFFKLNERLNNDSKVDETLAPLLDVSFSEQFLEDISKNINPVLEKKMKQKYYSNPVYKILLSIDIDSFLSRQPSTYSLTPLDEKNLFQKRLILANYYDSLRYYTQLPYVEDFQKFFNGSKSYADRVYNQQFKGTLKIVRRLFALTLNEDENPKEKRVLKFDQPLYKNQKSSQSSRLDPSSLISKRLPREKVNFKNLPASNFDLNRIITHEEITQKESEQEKNPLLHEELEYKKSKKSPFLKLTNPIPFYTGWDEQLRKLVITNRLLPRNLAGYSMKIPYSQVDEYSIFLSSKPDSAIEKSTIKNKKNQSKQKFKNKYTKKVDSQKIAEQDKLINREIINFTAWPIQKSVFTKSTKDSKIPYTVLFESLQNPENSMLAERFQELNNVDWNFETLPPNLKKINPDQINDVVPPIRGGFIWPGHSYLKFNIKNLFNR</sequence>
<name>A0A097KMN5_9CHLO</name>
<dbReference type="GeneID" id="22159678"/>
<evidence type="ECO:0000256" key="1">
    <source>
        <dbReference type="SAM" id="Phobius"/>
    </source>
</evidence>
<organism evidence="2">
    <name type="scientific">Neocystis brevis</name>
    <dbReference type="NCBI Taxonomy" id="1065496"/>
    <lineage>
        <taxon>Eukaryota</taxon>
        <taxon>Viridiplantae</taxon>
        <taxon>Chlorophyta</taxon>
        <taxon>core chlorophytes</taxon>
        <taxon>Chlorophyceae</taxon>
        <taxon>CS clade</taxon>
        <taxon>Sphaeropleales</taxon>
        <taxon>Radiococcaceae</taxon>
        <taxon>Neocystis</taxon>
    </lineage>
</organism>
<dbReference type="AlphaFoldDB" id="A0A097KMN5"/>
<keyword evidence="1" id="KW-0812">Transmembrane</keyword>
<proteinExistence type="predicted"/>
<accession>A0A097KMN5</accession>
<reference evidence="2" key="1">
    <citation type="journal article" date="2014" name="BMC Evol. Biol.">
        <title>Chloroplast phylogenomic analysis resolves deep-level relationships within the green algal class Trebouxiophyceae.</title>
        <authorList>
            <person name="Lemieux C."/>
            <person name="Otis C."/>
            <person name="Turmel M."/>
        </authorList>
    </citation>
    <scope>NUCLEOTIDE SEQUENCE</scope>
</reference>
<dbReference type="RefSeq" id="YP_009105751.1">
    <property type="nucleotide sequence ID" value="NC_025535.1"/>
</dbReference>
<keyword evidence="1" id="KW-1133">Transmembrane helix</keyword>
<dbReference type="EMBL" id="KM462873">
    <property type="protein sequence ID" value="AIT94451.1"/>
    <property type="molecule type" value="Genomic_DNA"/>
</dbReference>
<feature type="transmembrane region" description="Helical" evidence="1">
    <location>
        <begin position="253"/>
        <end position="273"/>
    </location>
</feature>
<gene>
    <name evidence="2" type="primary">ycf1</name>
</gene>
<keyword evidence="1" id="KW-0472">Membrane</keyword>
<geneLocation type="chloroplast" evidence="2"/>
<feature type="transmembrane region" description="Helical" evidence="1">
    <location>
        <begin position="294"/>
        <end position="315"/>
    </location>
</feature>